<reference evidence="19" key="1">
    <citation type="submission" date="2019-04" db="EMBL/GenBank/DDBJ databases">
        <authorList>
            <person name="Alioto T."/>
            <person name="Alioto T."/>
        </authorList>
    </citation>
    <scope>NUCLEOTIDE SEQUENCE [LARGE SCALE GENOMIC DNA]</scope>
</reference>
<dbReference type="EMBL" id="CABDUW010000172">
    <property type="protein sequence ID" value="VTJ61381.1"/>
    <property type="molecule type" value="Genomic_DNA"/>
</dbReference>
<keyword evidence="7" id="KW-0805">Transcription regulation</keyword>
<evidence type="ECO:0000256" key="16">
    <source>
        <dbReference type="PROSITE-ProRule" id="PRU00042"/>
    </source>
</evidence>
<dbReference type="SUPFAM" id="SSF57667">
    <property type="entry name" value="beta-beta-alpha zinc fingers"/>
    <property type="match status" value="3"/>
</dbReference>
<protein>
    <recommendedName>
        <fullName evidence="14">Zinc finger protein PLAGL1</fullName>
    </recommendedName>
    <alternativeName>
        <fullName evidence="15">Pleiomorphic adenoma-like protein 1</fullName>
    </alternativeName>
</protein>
<keyword evidence="4" id="KW-0677">Repeat</keyword>
<dbReference type="PANTHER" id="PTHR24399">
    <property type="entry name" value="ZINC FINGER AND BTB DOMAIN-CONTAINING"/>
    <property type="match status" value="1"/>
</dbReference>
<dbReference type="GO" id="GO:0001227">
    <property type="term" value="F:DNA-binding transcription repressor activity, RNA polymerase II-specific"/>
    <property type="evidence" value="ECO:0007669"/>
    <property type="project" value="TreeGrafter"/>
</dbReference>
<evidence type="ECO:0000256" key="14">
    <source>
        <dbReference type="ARBA" id="ARBA00074905"/>
    </source>
</evidence>
<sequence>MAAFPCQICGKTFLTLEKFTVHSYSHTRERPFKCLQTDCGKAFVSRYKLMRHMATHSPQKSHQCTHCEKTFNRKDHLKNHLQTHDPNKMAYVCEECGKKYHTMLGYKRHMALHSASSGDLTCGVCALELGSTEALLDHLKAHAEEKPPPVPKEKKHQCDHCERCFYTRKDVRRHLVVHTGCKDFLCQFCAQRFGRKDHLTRHTKKTHSQELMRESMQAGGDLLSNFHTMEPSFQVKAAPMSPFPIGVPAQDGLVGSLPPEVHSLTLGPPEQAIQPMPPPLPEPIVSLHPMVAPSSPPEVFQIPKFTTSATSYPILPSLPFKADTKGFYNITFFEDLPMQEPQPPHRFNLGFELANGELLPGELVADAVNLTIPAALDISSLLSFWQFVPPAPPNVFGDSTITLGPMEPLPHTFAYLEQQQPPPLPPPPPPPPPQPQPPQQQIHLLQGQPQIQLFQGQPQIQLFQGQPQIQLFQGQPQIQLPLVQQQIQLPQAQQQIQLPQGQQQIQLPQAQQQIQLPQGQQQIQLPQAQQQIQLPQAQQQIQLPQLQEQQLQEVQLQQGQLQEVQLHEIQLQEAQLQEMQMQEGEMQEGEMQEGEMQEEELQEEQLQEGQPPEAPVAVGTVNLGQLPLPPIPPVFTNGTTTAILPHFHHAFR</sequence>
<dbReference type="Gene3D" id="3.30.160.60">
    <property type="entry name" value="Classic Zinc Finger"/>
    <property type="match status" value="5"/>
</dbReference>
<feature type="domain" description="C2H2-type" evidence="18">
    <location>
        <begin position="91"/>
        <end position="118"/>
    </location>
</feature>
<comment type="subunit">
    <text evidence="13">Interacts with THRSP.</text>
</comment>
<dbReference type="FunFam" id="3.30.160.60:FF:000870">
    <property type="entry name" value="zinc finger protein 197 isoform X1"/>
    <property type="match status" value="1"/>
</dbReference>
<keyword evidence="9" id="KW-0010">Activator</keyword>
<comment type="function">
    <text evidence="12">Acts as a transcriptional activator. Involved in the transcriptional regulation of type 1 receptor for pituitary adenylate cyclase-activating polypeptide.</text>
</comment>
<evidence type="ECO:0000256" key="5">
    <source>
        <dbReference type="ARBA" id="ARBA00022771"/>
    </source>
</evidence>
<comment type="caution">
    <text evidence="19">The sequence shown here is derived from an EMBL/GenBank/DDBJ whole genome shotgun (WGS) entry which is preliminary data.</text>
</comment>
<dbReference type="GO" id="GO:0001228">
    <property type="term" value="F:DNA-binding transcription activator activity, RNA polymerase II-specific"/>
    <property type="evidence" value="ECO:0007669"/>
    <property type="project" value="TreeGrafter"/>
</dbReference>
<evidence type="ECO:0000256" key="11">
    <source>
        <dbReference type="ARBA" id="ARBA00023242"/>
    </source>
</evidence>
<evidence type="ECO:0000256" key="2">
    <source>
        <dbReference type="ARBA" id="ARBA00006991"/>
    </source>
</evidence>
<feature type="domain" description="C2H2-type" evidence="18">
    <location>
        <begin position="120"/>
        <end position="147"/>
    </location>
</feature>
<dbReference type="GO" id="GO:0008270">
    <property type="term" value="F:zinc ion binding"/>
    <property type="evidence" value="ECO:0007669"/>
    <property type="project" value="UniProtKB-KW"/>
</dbReference>
<dbReference type="GO" id="GO:0000978">
    <property type="term" value="F:RNA polymerase II cis-regulatory region sequence-specific DNA binding"/>
    <property type="evidence" value="ECO:0007669"/>
    <property type="project" value="TreeGrafter"/>
</dbReference>
<dbReference type="InterPro" id="IPR013087">
    <property type="entry name" value="Znf_C2H2_type"/>
</dbReference>
<evidence type="ECO:0000256" key="6">
    <source>
        <dbReference type="ARBA" id="ARBA00022833"/>
    </source>
</evidence>
<dbReference type="GO" id="GO:0002682">
    <property type="term" value="P:regulation of immune system process"/>
    <property type="evidence" value="ECO:0007669"/>
    <property type="project" value="TreeGrafter"/>
</dbReference>
<name>A0A5E4AX87_MARMO</name>
<dbReference type="AlphaFoldDB" id="A0A5E4AX87"/>
<feature type="compositionally biased region" description="Pro residues" evidence="17">
    <location>
        <begin position="420"/>
        <end position="438"/>
    </location>
</feature>
<keyword evidence="10" id="KW-0804">Transcription</keyword>
<dbReference type="GO" id="GO:0005654">
    <property type="term" value="C:nucleoplasm"/>
    <property type="evidence" value="ECO:0007669"/>
    <property type="project" value="TreeGrafter"/>
</dbReference>
<keyword evidence="6" id="KW-0862">Zinc</keyword>
<evidence type="ECO:0000256" key="13">
    <source>
        <dbReference type="ARBA" id="ARBA00066068"/>
    </source>
</evidence>
<feature type="domain" description="C2H2-type" evidence="18">
    <location>
        <begin position="62"/>
        <end position="89"/>
    </location>
</feature>
<proteinExistence type="inferred from homology"/>
<feature type="domain" description="C2H2-type" evidence="18">
    <location>
        <begin position="184"/>
        <end position="212"/>
    </location>
</feature>
<evidence type="ECO:0000259" key="18">
    <source>
        <dbReference type="PROSITE" id="PS50157"/>
    </source>
</evidence>
<feature type="domain" description="C2H2-type" evidence="18">
    <location>
        <begin position="32"/>
        <end position="61"/>
    </location>
</feature>
<evidence type="ECO:0000256" key="1">
    <source>
        <dbReference type="ARBA" id="ARBA00004123"/>
    </source>
</evidence>
<dbReference type="InterPro" id="IPR036236">
    <property type="entry name" value="Znf_C2H2_sf"/>
</dbReference>
<dbReference type="GO" id="GO:0001817">
    <property type="term" value="P:regulation of cytokine production"/>
    <property type="evidence" value="ECO:0007669"/>
    <property type="project" value="TreeGrafter"/>
</dbReference>
<dbReference type="FunFam" id="3.30.160.60:FF:000600">
    <property type="entry name" value="PLAG1 like zinc finger 2"/>
    <property type="match status" value="1"/>
</dbReference>
<dbReference type="PANTHER" id="PTHR24399:SF31">
    <property type="entry name" value="ZINC FINGER PROTEIN PLAGL1"/>
    <property type="match status" value="1"/>
</dbReference>
<evidence type="ECO:0000256" key="9">
    <source>
        <dbReference type="ARBA" id="ARBA00023159"/>
    </source>
</evidence>
<dbReference type="FunFam" id="3.30.160.60:FF:000231">
    <property type="entry name" value="PLAG1 like zinc finger 2"/>
    <property type="match status" value="1"/>
</dbReference>
<evidence type="ECO:0000256" key="15">
    <source>
        <dbReference type="ARBA" id="ARBA00075312"/>
    </source>
</evidence>
<dbReference type="Proteomes" id="UP000335636">
    <property type="component" value="Unassembled WGS sequence"/>
</dbReference>
<evidence type="ECO:0000256" key="8">
    <source>
        <dbReference type="ARBA" id="ARBA00023125"/>
    </source>
</evidence>
<dbReference type="SMART" id="SM00355">
    <property type="entry name" value="ZnF_C2H2"/>
    <property type="match status" value="7"/>
</dbReference>
<gene>
    <name evidence="19" type="ORF">MONAX_5E033254</name>
</gene>
<organism evidence="19 20">
    <name type="scientific">Marmota monax</name>
    <name type="common">Woodchuck</name>
    <dbReference type="NCBI Taxonomy" id="9995"/>
    <lineage>
        <taxon>Eukaryota</taxon>
        <taxon>Metazoa</taxon>
        <taxon>Chordata</taxon>
        <taxon>Craniata</taxon>
        <taxon>Vertebrata</taxon>
        <taxon>Euteleostomi</taxon>
        <taxon>Mammalia</taxon>
        <taxon>Eutheria</taxon>
        <taxon>Euarchontoglires</taxon>
        <taxon>Glires</taxon>
        <taxon>Rodentia</taxon>
        <taxon>Sciuromorpha</taxon>
        <taxon>Sciuridae</taxon>
        <taxon>Xerinae</taxon>
        <taxon>Marmotini</taxon>
        <taxon>Marmota</taxon>
    </lineage>
</organism>
<feature type="domain" description="C2H2-type" evidence="18">
    <location>
        <begin position="156"/>
        <end position="183"/>
    </location>
</feature>
<evidence type="ECO:0000313" key="20">
    <source>
        <dbReference type="Proteomes" id="UP000335636"/>
    </source>
</evidence>
<evidence type="ECO:0000256" key="4">
    <source>
        <dbReference type="ARBA" id="ARBA00022737"/>
    </source>
</evidence>
<keyword evidence="8" id="KW-0238">DNA-binding</keyword>
<comment type="similarity">
    <text evidence="2">Belongs to the krueppel C2H2-type zinc-finger protein family.</text>
</comment>
<dbReference type="FunFam" id="3.30.160.60:FF:000425">
    <property type="entry name" value="PLAG1 like zinc finger 1"/>
    <property type="match status" value="1"/>
</dbReference>
<evidence type="ECO:0000256" key="10">
    <source>
        <dbReference type="ARBA" id="ARBA00023163"/>
    </source>
</evidence>
<dbReference type="PROSITE" id="PS50157">
    <property type="entry name" value="ZINC_FINGER_C2H2_2"/>
    <property type="match status" value="7"/>
</dbReference>
<evidence type="ECO:0000256" key="12">
    <source>
        <dbReference type="ARBA" id="ARBA00059534"/>
    </source>
</evidence>
<accession>A0A5E4AX87</accession>
<evidence type="ECO:0000256" key="7">
    <source>
        <dbReference type="ARBA" id="ARBA00023015"/>
    </source>
</evidence>
<feature type="region of interest" description="Disordered" evidence="17">
    <location>
        <begin position="582"/>
        <end position="617"/>
    </location>
</feature>
<keyword evidence="3" id="KW-0479">Metal-binding</keyword>
<feature type="domain" description="C2H2-type" evidence="18">
    <location>
        <begin position="4"/>
        <end position="31"/>
    </location>
</feature>
<feature type="region of interest" description="Disordered" evidence="17">
    <location>
        <begin position="417"/>
        <end position="440"/>
    </location>
</feature>
<feature type="compositionally biased region" description="Acidic residues" evidence="17">
    <location>
        <begin position="585"/>
        <end position="606"/>
    </location>
</feature>
<evidence type="ECO:0000256" key="17">
    <source>
        <dbReference type="SAM" id="MobiDB-lite"/>
    </source>
</evidence>
<dbReference type="FunFam" id="3.30.160.60:FF:000256">
    <property type="entry name" value="PLAG1 like zinc finger 2"/>
    <property type="match status" value="1"/>
</dbReference>
<dbReference type="PROSITE" id="PS00028">
    <property type="entry name" value="ZINC_FINGER_C2H2_1"/>
    <property type="match status" value="7"/>
</dbReference>
<dbReference type="Pfam" id="PF00096">
    <property type="entry name" value="zf-C2H2"/>
    <property type="match status" value="2"/>
</dbReference>
<keyword evidence="20" id="KW-1185">Reference proteome</keyword>
<keyword evidence="5 16" id="KW-0863">Zinc-finger</keyword>
<comment type="subcellular location">
    <subcellularLocation>
        <location evidence="1">Nucleus</location>
    </subcellularLocation>
</comment>
<keyword evidence="11" id="KW-0539">Nucleus</keyword>
<evidence type="ECO:0000313" key="19">
    <source>
        <dbReference type="EMBL" id="VTJ61381.1"/>
    </source>
</evidence>
<evidence type="ECO:0000256" key="3">
    <source>
        <dbReference type="ARBA" id="ARBA00022723"/>
    </source>
</evidence>